<sequence>MLFCVSIFSQVGIETAYPKGILHIDGNKDNPKNTSTPISTAQQANDVVVLQNSGWVGIGTTAPTTSLEINNGATNGAIKIKDGNEGAGKYLISDNDGLATWVKPNSFKSPVIWTYNGTPQQVSVTGAVDGTGGYLQSGNRTYSYLSLSGVTSGKWIVNVGLRLSTSATLSNAFWIHANLSSSSTTRSNTGWNNLGPAGNSTGYASVIYGDGTASNGKGFFTGTSIINVTSTTPITLYLLLENTGQWEFNTSSPENFFFAIPVN</sequence>
<dbReference type="AlphaFoldDB" id="A0A1N7KKW4"/>
<name>A0A1N7KKW4_9FLAO</name>
<protein>
    <submittedName>
        <fullName evidence="1">Uncharacterized protein</fullName>
    </submittedName>
</protein>
<dbReference type="Proteomes" id="UP000186373">
    <property type="component" value="Unassembled WGS sequence"/>
</dbReference>
<keyword evidence="2" id="KW-1185">Reference proteome</keyword>
<accession>A0A1N7KKW4</accession>
<gene>
    <name evidence="1" type="ORF">SAMN05421639_11215</name>
</gene>
<evidence type="ECO:0000313" key="1">
    <source>
        <dbReference type="EMBL" id="SIS62249.1"/>
    </source>
</evidence>
<proteinExistence type="predicted"/>
<evidence type="ECO:0000313" key="2">
    <source>
        <dbReference type="Proteomes" id="UP000186373"/>
    </source>
</evidence>
<dbReference type="EMBL" id="FTNY01000012">
    <property type="protein sequence ID" value="SIS62249.1"/>
    <property type="molecule type" value="Genomic_DNA"/>
</dbReference>
<organism evidence="1 2">
    <name type="scientific">Chryseobacterium shigense</name>
    <dbReference type="NCBI Taxonomy" id="297244"/>
    <lineage>
        <taxon>Bacteria</taxon>
        <taxon>Pseudomonadati</taxon>
        <taxon>Bacteroidota</taxon>
        <taxon>Flavobacteriia</taxon>
        <taxon>Flavobacteriales</taxon>
        <taxon>Weeksellaceae</taxon>
        <taxon>Chryseobacterium group</taxon>
        <taxon>Chryseobacterium</taxon>
    </lineage>
</organism>
<reference evidence="2" key="1">
    <citation type="submission" date="2017-01" db="EMBL/GenBank/DDBJ databases">
        <authorList>
            <person name="Varghese N."/>
            <person name="Submissions S."/>
        </authorList>
    </citation>
    <scope>NUCLEOTIDE SEQUENCE [LARGE SCALE GENOMIC DNA]</scope>
    <source>
        <strain evidence="2">DSM 17126</strain>
    </source>
</reference>